<dbReference type="SMART" id="SM00355">
    <property type="entry name" value="ZnF_C2H2"/>
    <property type="match status" value="2"/>
</dbReference>
<keyword evidence="12" id="KW-1185">Reference proteome</keyword>
<dbReference type="GO" id="GO:0005634">
    <property type="term" value="C:nucleus"/>
    <property type="evidence" value="ECO:0007669"/>
    <property type="project" value="UniProtKB-SubCell"/>
</dbReference>
<evidence type="ECO:0000313" key="12">
    <source>
        <dbReference type="Proteomes" id="UP000570016"/>
    </source>
</evidence>
<dbReference type="OrthoDB" id="654211at2759"/>
<feature type="domain" description="C2H2-type" evidence="10">
    <location>
        <begin position="1"/>
        <end position="26"/>
    </location>
</feature>
<evidence type="ECO:0000259" key="10">
    <source>
        <dbReference type="PROSITE" id="PS50157"/>
    </source>
</evidence>
<evidence type="ECO:0000256" key="8">
    <source>
        <dbReference type="ARBA" id="ARBA00023242"/>
    </source>
</evidence>
<keyword evidence="6" id="KW-0862">Zinc</keyword>
<sequence length="54" mass="6228">CSDCGRSFNRSSNLLVHQRTHLKQKPYICLDCPKSFSSSTLLIQHRQIHSEETP</sequence>
<dbReference type="SUPFAM" id="SSF57667">
    <property type="entry name" value="beta-beta-alpha zinc fingers"/>
    <property type="match status" value="1"/>
</dbReference>
<dbReference type="GO" id="GO:0008270">
    <property type="term" value="F:zinc ion binding"/>
    <property type="evidence" value="ECO:0007669"/>
    <property type="project" value="UniProtKB-KW"/>
</dbReference>
<keyword evidence="8" id="KW-0539">Nucleus</keyword>
<dbReference type="InterPro" id="IPR013087">
    <property type="entry name" value="Znf_C2H2_type"/>
</dbReference>
<dbReference type="Proteomes" id="UP000570016">
    <property type="component" value="Unassembled WGS sequence"/>
</dbReference>
<evidence type="ECO:0000256" key="9">
    <source>
        <dbReference type="PROSITE-ProRule" id="PRU00042"/>
    </source>
</evidence>
<dbReference type="PROSITE" id="PS00028">
    <property type="entry name" value="ZINC_FINGER_C2H2_1"/>
    <property type="match status" value="2"/>
</dbReference>
<reference evidence="11 12" key="1">
    <citation type="submission" date="2019-09" db="EMBL/GenBank/DDBJ databases">
        <title>Bird 10,000 Genomes (B10K) Project - Family phase.</title>
        <authorList>
            <person name="Zhang G."/>
        </authorList>
    </citation>
    <scope>NUCLEOTIDE SEQUENCE [LARGE SCALE GENOMIC DNA]</scope>
    <source>
        <strain evidence="11">B10K-DU-029-58</strain>
        <tissue evidence="11">Muscle</tissue>
    </source>
</reference>
<dbReference type="PANTHER" id="PTHR23226">
    <property type="entry name" value="ZINC FINGER AND SCAN DOMAIN-CONTAINING"/>
    <property type="match status" value="1"/>
</dbReference>
<proteinExistence type="inferred from homology"/>
<dbReference type="AlphaFoldDB" id="A0A7K6RG81"/>
<feature type="non-terminal residue" evidence="11">
    <location>
        <position position="1"/>
    </location>
</feature>
<dbReference type="GO" id="GO:0000981">
    <property type="term" value="F:DNA-binding transcription factor activity, RNA polymerase II-specific"/>
    <property type="evidence" value="ECO:0007669"/>
    <property type="project" value="TreeGrafter"/>
</dbReference>
<dbReference type="Pfam" id="PF00096">
    <property type="entry name" value="zf-C2H2"/>
    <property type="match status" value="2"/>
</dbReference>
<accession>A0A7K6RG81</accession>
<dbReference type="GO" id="GO:0000978">
    <property type="term" value="F:RNA polymerase II cis-regulatory region sequence-specific DNA binding"/>
    <property type="evidence" value="ECO:0007669"/>
    <property type="project" value="TreeGrafter"/>
</dbReference>
<keyword evidence="3" id="KW-0479">Metal-binding</keyword>
<evidence type="ECO:0000256" key="3">
    <source>
        <dbReference type="ARBA" id="ARBA00022723"/>
    </source>
</evidence>
<evidence type="ECO:0000256" key="7">
    <source>
        <dbReference type="ARBA" id="ARBA00023125"/>
    </source>
</evidence>
<dbReference type="PROSITE" id="PS50157">
    <property type="entry name" value="ZINC_FINGER_C2H2_2"/>
    <property type="match status" value="2"/>
</dbReference>
<evidence type="ECO:0000256" key="4">
    <source>
        <dbReference type="ARBA" id="ARBA00022737"/>
    </source>
</evidence>
<evidence type="ECO:0000313" key="11">
    <source>
        <dbReference type="EMBL" id="NWW85006.1"/>
    </source>
</evidence>
<gene>
    <name evidence="11" type="primary">Znf16</name>
    <name evidence="11" type="ORF">RHYJUB_R05756</name>
</gene>
<dbReference type="EMBL" id="VZRY01000752">
    <property type="protein sequence ID" value="NWW85006.1"/>
    <property type="molecule type" value="Genomic_DNA"/>
</dbReference>
<evidence type="ECO:0000256" key="1">
    <source>
        <dbReference type="ARBA" id="ARBA00004123"/>
    </source>
</evidence>
<evidence type="ECO:0000256" key="2">
    <source>
        <dbReference type="ARBA" id="ARBA00006991"/>
    </source>
</evidence>
<feature type="non-terminal residue" evidence="11">
    <location>
        <position position="54"/>
    </location>
</feature>
<dbReference type="FunFam" id="3.30.160.60:FF:000520">
    <property type="entry name" value="zinc finger protein 629 isoform X2"/>
    <property type="match status" value="1"/>
</dbReference>
<evidence type="ECO:0000256" key="6">
    <source>
        <dbReference type="ARBA" id="ARBA00022833"/>
    </source>
</evidence>
<dbReference type="Gene3D" id="3.30.160.60">
    <property type="entry name" value="Classic Zinc Finger"/>
    <property type="match status" value="2"/>
</dbReference>
<keyword evidence="5 9" id="KW-0863">Zinc-finger</keyword>
<dbReference type="FunFam" id="3.30.160.60:FF:000088">
    <property type="entry name" value="Zinc finger and SCAN domain containing 2"/>
    <property type="match status" value="1"/>
</dbReference>
<comment type="caution">
    <text evidence="11">The sequence shown here is derived from an EMBL/GenBank/DDBJ whole genome shotgun (WGS) entry which is preliminary data.</text>
</comment>
<keyword evidence="4" id="KW-0677">Repeat</keyword>
<name>A0A7K6RG81_9AVES</name>
<comment type="similarity">
    <text evidence="2">Belongs to the krueppel C2H2-type zinc-finger protein family.</text>
</comment>
<protein>
    <submittedName>
        <fullName evidence="11">ZNF16 protein</fullName>
    </submittedName>
</protein>
<keyword evidence="7" id="KW-0238">DNA-binding</keyword>
<dbReference type="InterPro" id="IPR036236">
    <property type="entry name" value="Znf_C2H2_sf"/>
</dbReference>
<dbReference type="PANTHER" id="PTHR23226:SF416">
    <property type="entry name" value="FI01424P"/>
    <property type="match status" value="1"/>
</dbReference>
<organism evidence="11 12">
    <name type="scientific">Rhynochetos jubatus</name>
    <name type="common">kagu</name>
    <dbReference type="NCBI Taxonomy" id="54386"/>
    <lineage>
        <taxon>Eukaryota</taxon>
        <taxon>Metazoa</taxon>
        <taxon>Chordata</taxon>
        <taxon>Craniata</taxon>
        <taxon>Vertebrata</taxon>
        <taxon>Euteleostomi</taxon>
        <taxon>Archelosauria</taxon>
        <taxon>Archosauria</taxon>
        <taxon>Dinosauria</taxon>
        <taxon>Saurischia</taxon>
        <taxon>Theropoda</taxon>
        <taxon>Coelurosauria</taxon>
        <taxon>Aves</taxon>
        <taxon>Neognathae</taxon>
        <taxon>Neoaves</taxon>
        <taxon>Phaethontimorphae</taxon>
        <taxon>Eurypygiformes</taxon>
        <taxon>Rhynochetidae</taxon>
        <taxon>Rhynochetos</taxon>
    </lineage>
</organism>
<feature type="domain" description="C2H2-type" evidence="10">
    <location>
        <begin position="27"/>
        <end position="54"/>
    </location>
</feature>
<comment type="subcellular location">
    <subcellularLocation>
        <location evidence="1">Nucleus</location>
    </subcellularLocation>
</comment>
<evidence type="ECO:0000256" key="5">
    <source>
        <dbReference type="ARBA" id="ARBA00022771"/>
    </source>
</evidence>